<gene>
    <name evidence="2" type="ORF">DFH05DRAFT_1470381</name>
</gene>
<organism evidence="2 3">
    <name type="scientific">Lentinula detonsa</name>
    <dbReference type="NCBI Taxonomy" id="2804962"/>
    <lineage>
        <taxon>Eukaryota</taxon>
        <taxon>Fungi</taxon>
        <taxon>Dikarya</taxon>
        <taxon>Basidiomycota</taxon>
        <taxon>Agaricomycotina</taxon>
        <taxon>Agaricomycetes</taxon>
        <taxon>Agaricomycetidae</taxon>
        <taxon>Agaricales</taxon>
        <taxon>Marasmiineae</taxon>
        <taxon>Omphalotaceae</taxon>
        <taxon>Lentinula</taxon>
    </lineage>
</organism>
<evidence type="ECO:0000313" key="2">
    <source>
        <dbReference type="EMBL" id="KAJ3751194.1"/>
    </source>
</evidence>
<dbReference type="EMBL" id="JANVFU010000001">
    <property type="protein sequence ID" value="KAJ3751194.1"/>
    <property type="molecule type" value="Genomic_DNA"/>
</dbReference>
<accession>A0A9W8U3P9</accession>
<comment type="caution">
    <text evidence="2">The sequence shown here is derived from an EMBL/GenBank/DDBJ whole genome shotgun (WGS) entry which is preliminary data.</text>
</comment>
<dbReference type="Proteomes" id="UP001142393">
    <property type="component" value="Unassembled WGS sequence"/>
</dbReference>
<proteinExistence type="predicted"/>
<keyword evidence="3" id="KW-1185">Reference proteome</keyword>
<dbReference type="AlphaFoldDB" id="A0A9W8U3P9"/>
<reference evidence="2 3" key="1">
    <citation type="journal article" date="2023" name="Proc. Natl. Acad. Sci. U.S.A.">
        <title>A global phylogenomic analysis of the shiitake genus Lentinula.</title>
        <authorList>
            <person name="Sierra-Patev S."/>
            <person name="Min B."/>
            <person name="Naranjo-Ortiz M."/>
            <person name="Looney B."/>
            <person name="Konkel Z."/>
            <person name="Slot J.C."/>
            <person name="Sakamoto Y."/>
            <person name="Steenwyk J.L."/>
            <person name="Rokas A."/>
            <person name="Carro J."/>
            <person name="Camarero S."/>
            <person name="Ferreira P."/>
            <person name="Molpeceres G."/>
            <person name="Ruiz-Duenas F.J."/>
            <person name="Serrano A."/>
            <person name="Henrissat B."/>
            <person name="Drula E."/>
            <person name="Hughes K.W."/>
            <person name="Mata J.L."/>
            <person name="Ishikawa N.K."/>
            <person name="Vargas-Isla R."/>
            <person name="Ushijima S."/>
            <person name="Smith C.A."/>
            <person name="Donoghue J."/>
            <person name="Ahrendt S."/>
            <person name="Andreopoulos W."/>
            <person name="He G."/>
            <person name="LaButti K."/>
            <person name="Lipzen A."/>
            <person name="Ng V."/>
            <person name="Riley R."/>
            <person name="Sandor L."/>
            <person name="Barry K."/>
            <person name="Martinez A.T."/>
            <person name="Xiao Y."/>
            <person name="Gibbons J.G."/>
            <person name="Terashima K."/>
            <person name="Grigoriev I.V."/>
            <person name="Hibbett D."/>
        </authorList>
    </citation>
    <scope>NUCLEOTIDE SEQUENCE [LARGE SCALE GENOMIC DNA]</scope>
    <source>
        <strain evidence="2 3">TFB7810</strain>
    </source>
</reference>
<name>A0A9W8U3P9_9AGAR</name>
<feature type="compositionally biased region" description="Basic and acidic residues" evidence="1">
    <location>
        <begin position="236"/>
        <end position="247"/>
    </location>
</feature>
<sequence length="275" mass="30621">MSSATSTYYHTPMPAHHHFNLRMILRSANERYHIVAETFRKNLQLSHHARRRAHARGLTIDTVQATRCPQKLVSVLPLHEIDLSVSPTLNRAASEDLLPVIPAPPAPVAVVQRPVIPRITLPFRVAPGPFVGCDASVSRTNSEPYEILAPVALRGQANPWRGPTSRFSITPNDELFQVNKPVIPDLPQDMTEGENDPSSESSSSGPSTPEDYSSLLIRFKRKSQSPEVEDESASAAEKRPKFARKEWNQCPSQCIERTSRSRRVSARSDVSRVHA</sequence>
<evidence type="ECO:0000313" key="3">
    <source>
        <dbReference type="Proteomes" id="UP001142393"/>
    </source>
</evidence>
<evidence type="ECO:0000256" key="1">
    <source>
        <dbReference type="SAM" id="MobiDB-lite"/>
    </source>
</evidence>
<feature type="compositionally biased region" description="Low complexity" evidence="1">
    <location>
        <begin position="198"/>
        <end position="214"/>
    </location>
</feature>
<feature type="region of interest" description="Disordered" evidence="1">
    <location>
        <begin position="184"/>
        <end position="275"/>
    </location>
</feature>
<protein>
    <submittedName>
        <fullName evidence="2">Uncharacterized protein</fullName>
    </submittedName>
</protein>